<name>A0ABV7NJR0_9SPHN</name>
<keyword evidence="4" id="KW-1185">Reference proteome</keyword>
<dbReference type="EMBL" id="JBHRVU010000004">
    <property type="protein sequence ID" value="MFC3442562.1"/>
    <property type="molecule type" value="Genomic_DNA"/>
</dbReference>
<evidence type="ECO:0000259" key="2">
    <source>
        <dbReference type="Pfam" id="PF23771"/>
    </source>
</evidence>
<dbReference type="PIRSF" id="PIRSF028111">
    <property type="entry name" value="UCP028111"/>
    <property type="match status" value="1"/>
</dbReference>
<dbReference type="Pfam" id="PF23771">
    <property type="entry name" value="DUF7168"/>
    <property type="match status" value="1"/>
</dbReference>
<dbReference type="Proteomes" id="UP001595681">
    <property type="component" value="Unassembled WGS sequence"/>
</dbReference>
<reference evidence="4" key="1">
    <citation type="journal article" date="2019" name="Int. J. Syst. Evol. Microbiol.">
        <title>The Global Catalogue of Microorganisms (GCM) 10K type strain sequencing project: providing services to taxonomists for standard genome sequencing and annotation.</title>
        <authorList>
            <consortium name="The Broad Institute Genomics Platform"/>
            <consortium name="The Broad Institute Genome Sequencing Center for Infectious Disease"/>
            <person name="Wu L."/>
            <person name="Ma J."/>
        </authorList>
    </citation>
    <scope>NUCLEOTIDE SEQUENCE [LARGE SCALE GENOMIC DNA]</scope>
    <source>
        <strain evidence="4">CCM 7491</strain>
    </source>
</reference>
<sequence length="221" mass="24105">MTRQELLAKIRKCLAMSKSANEHEAAAALATVRRLMDQYGLDQADVDLIDAGESRVKGSGAWTPTQWETLLATTVARAIPTTAISCGDSGWAFVGLSPNPEIASYAFGTLYRQLKRARTAYMATALKRVKTARRKTARADAYCEGWVIAVHHKIAALYPQAEMSDIVRAYIAHRFKTVALSPRSTAASGGVAENDRDRGWDAGRKVELNHAVGSTRQELLA</sequence>
<evidence type="ECO:0000259" key="1">
    <source>
        <dbReference type="Pfam" id="PF10979"/>
    </source>
</evidence>
<comment type="caution">
    <text evidence="3">The sequence shown here is derived from an EMBL/GenBank/DDBJ whole genome shotgun (WGS) entry which is preliminary data.</text>
</comment>
<gene>
    <name evidence="3" type="ORF">ACFOKF_15410</name>
</gene>
<dbReference type="InterPro" id="IPR016868">
    <property type="entry name" value="Phage_B3_Orf5"/>
</dbReference>
<dbReference type="RefSeq" id="WP_380796745.1">
    <property type="nucleotide sequence ID" value="NZ_JBHRVU010000004.1"/>
</dbReference>
<dbReference type="InterPro" id="IPR024498">
    <property type="entry name" value="DUF2786"/>
</dbReference>
<evidence type="ECO:0000313" key="3">
    <source>
        <dbReference type="EMBL" id="MFC3442562.1"/>
    </source>
</evidence>
<organism evidence="3 4">
    <name type="scientific">Sphingobium rhizovicinum</name>
    <dbReference type="NCBI Taxonomy" id="432308"/>
    <lineage>
        <taxon>Bacteria</taxon>
        <taxon>Pseudomonadati</taxon>
        <taxon>Pseudomonadota</taxon>
        <taxon>Alphaproteobacteria</taxon>
        <taxon>Sphingomonadales</taxon>
        <taxon>Sphingomonadaceae</taxon>
        <taxon>Sphingobium</taxon>
    </lineage>
</organism>
<evidence type="ECO:0000313" key="4">
    <source>
        <dbReference type="Proteomes" id="UP001595681"/>
    </source>
</evidence>
<dbReference type="InterPro" id="IPR055592">
    <property type="entry name" value="DUF7168"/>
</dbReference>
<feature type="domain" description="DUF2786" evidence="1">
    <location>
        <begin position="6"/>
        <end position="43"/>
    </location>
</feature>
<feature type="domain" description="DUF7168" evidence="2">
    <location>
        <begin position="53"/>
        <end position="177"/>
    </location>
</feature>
<proteinExistence type="predicted"/>
<accession>A0ABV7NJR0</accession>
<protein>
    <submittedName>
        <fullName evidence="3">DUF2786 domain-containing protein</fullName>
    </submittedName>
</protein>
<dbReference type="Pfam" id="PF10979">
    <property type="entry name" value="DUF2786"/>
    <property type="match status" value="1"/>
</dbReference>